<dbReference type="Proteomes" id="UP001341840">
    <property type="component" value="Unassembled WGS sequence"/>
</dbReference>
<reference evidence="2 3" key="1">
    <citation type="journal article" date="2023" name="Plants (Basel)">
        <title>Bridging the Gap: Combining Genomics and Transcriptomics Approaches to Understand Stylosanthes scabra, an Orphan Legume from the Brazilian Caatinga.</title>
        <authorList>
            <person name="Ferreira-Neto J.R.C."/>
            <person name="da Silva M.D."/>
            <person name="Binneck E."/>
            <person name="de Melo N.F."/>
            <person name="da Silva R.H."/>
            <person name="de Melo A.L.T.M."/>
            <person name="Pandolfi V."/>
            <person name="Bustamante F.O."/>
            <person name="Brasileiro-Vidal A.C."/>
            <person name="Benko-Iseppon A.M."/>
        </authorList>
    </citation>
    <scope>NUCLEOTIDE SEQUENCE [LARGE SCALE GENOMIC DNA]</scope>
    <source>
        <tissue evidence="2">Leaves</tissue>
    </source>
</reference>
<evidence type="ECO:0000313" key="2">
    <source>
        <dbReference type="EMBL" id="MED6226092.1"/>
    </source>
</evidence>
<evidence type="ECO:0000256" key="1">
    <source>
        <dbReference type="SAM" id="MobiDB-lite"/>
    </source>
</evidence>
<protein>
    <submittedName>
        <fullName evidence="2">Uncharacterized protein</fullName>
    </submittedName>
</protein>
<evidence type="ECO:0000313" key="3">
    <source>
        <dbReference type="Proteomes" id="UP001341840"/>
    </source>
</evidence>
<organism evidence="2 3">
    <name type="scientific">Stylosanthes scabra</name>
    <dbReference type="NCBI Taxonomy" id="79078"/>
    <lineage>
        <taxon>Eukaryota</taxon>
        <taxon>Viridiplantae</taxon>
        <taxon>Streptophyta</taxon>
        <taxon>Embryophyta</taxon>
        <taxon>Tracheophyta</taxon>
        <taxon>Spermatophyta</taxon>
        <taxon>Magnoliopsida</taxon>
        <taxon>eudicotyledons</taxon>
        <taxon>Gunneridae</taxon>
        <taxon>Pentapetalae</taxon>
        <taxon>rosids</taxon>
        <taxon>fabids</taxon>
        <taxon>Fabales</taxon>
        <taxon>Fabaceae</taxon>
        <taxon>Papilionoideae</taxon>
        <taxon>50 kb inversion clade</taxon>
        <taxon>dalbergioids sensu lato</taxon>
        <taxon>Dalbergieae</taxon>
        <taxon>Pterocarpus clade</taxon>
        <taxon>Stylosanthes</taxon>
    </lineage>
</organism>
<accession>A0ABU6ZVM4</accession>
<dbReference type="EMBL" id="JASCZI010274617">
    <property type="protein sequence ID" value="MED6226092.1"/>
    <property type="molecule type" value="Genomic_DNA"/>
</dbReference>
<proteinExistence type="predicted"/>
<gene>
    <name evidence="2" type="ORF">PIB30_100106</name>
</gene>
<feature type="region of interest" description="Disordered" evidence="1">
    <location>
        <begin position="51"/>
        <end position="84"/>
    </location>
</feature>
<comment type="caution">
    <text evidence="2">The sequence shown here is derived from an EMBL/GenBank/DDBJ whole genome shotgun (WGS) entry which is preliminary data.</text>
</comment>
<name>A0ABU6ZVM4_9FABA</name>
<keyword evidence="3" id="KW-1185">Reference proteome</keyword>
<sequence>MPSRGHDLPRARASHAMGAQTCRNGLAWAHHQERAGVRPFLDLSREHQVLGRGRTKANAQMRGPYGRAKRGRGGPMLPGSFGQMWPCSLRGRTKAIAQGNKDKQPLSFDPEIKRTLRKLRKQAKLQEHIHEIPFEEALC</sequence>